<dbReference type="Proteomes" id="UP000703893">
    <property type="component" value="Unassembled WGS sequence"/>
</dbReference>
<feature type="non-terminal residue" evidence="1">
    <location>
        <position position="58"/>
    </location>
</feature>
<name>A0A938BMA8_9BACT</name>
<dbReference type="AlphaFoldDB" id="A0A938BMA8"/>
<reference evidence="1 2" key="1">
    <citation type="submission" date="2019-03" db="EMBL/GenBank/DDBJ databases">
        <title>Lake Tanganyika Metagenome-Assembled Genomes (MAGs).</title>
        <authorList>
            <person name="Tran P."/>
        </authorList>
    </citation>
    <scope>NUCLEOTIDE SEQUENCE [LARGE SCALE GENOMIC DNA]</scope>
    <source>
        <strain evidence="1">K_DeepCast_65m_m2_236</strain>
    </source>
</reference>
<proteinExistence type="predicted"/>
<evidence type="ECO:0000313" key="1">
    <source>
        <dbReference type="EMBL" id="MBM3276156.1"/>
    </source>
</evidence>
<dbReference type="Gene3D" id="3.30.70.1430">
    <property type="entry name" value="Multidrug efflux transporter AcrB pore domain"/>
    <property type="match status" value="1"/>
</dbReference>
<dbReference type="InterPro" id="IPR001036">
    <property type="entry name" value="Acrflvin-R"/>
</dbReference>
<dbReference type="GO" id="GO:0016020">
    <property type="term" value="C:membrane"/>
    <property type="evidence" value="ECO:0007669"/>
    <property type="project" value="InterPro"/>
</dbReference>
<evidence type="ECO:0000313" key="2">
    <source>
        <dbReference type="Proteomes" id="UP000703893"/>
    </source>
</evidence>
<dbReference type="Gene3D" id="1.20.1640.10">
    <property type="entry name" value="Multidrug efflux transporter AcrB transmembrane domain"/>
    <property type="match status" value="1"/>
</dbReference>
<dbReference type="GO" id="GO:0022857">
    <property type="term" value="F:transmembrane transporter activity"/>
    <property type="evidence" value="ECO:0007669"/>
    <property type="project" value="InterPro"/>
</dbReference>
<accession>A0A938BMA8</accession>
<dbReference type="Pfam" id="PF00873">
    <property type="entry name" value="ACR_tran"/>
    <property type="match status" value="1"/>
</dbReference>
<gene>
    <name evidence="1" type="ORF">FJZ00_13465</name>
</gene>
<dbReference type="EMBL" id="VGJX01000886">
    <property type="protein sequence ID" value="MBM3276156.1"/>
    <property type="molecule type" value="Genomic_DNA"/>
</dbReference>
<comment type="caution">
    <text evidence="1">The sequence shown here is derived from an EMBL/GenBank/DDBJ whole genome shotgun (WGS) entry which is preliminary data.</text>
</comment>
<protein>
    <submittedName>
        <fullName evidence="1">Efflux RND transporter permease subunit</fullName>
    </submittedName>
</protein>
<sequence>MLDRLIRWSLHNRLLVLTLAALVLVWGGLTAARMPVDVFPDLTAPTVSVVAGAYGMAP</sequence>
<organism evidence="1 2">
    <name type="scientific">Candidatus Tanganyikabacteria bacterium</name>
    <dbReference type="NCBI Taxonomy" id="2961651"/>
    <lineage>
        <taxon>Bacteria</taxon>
        <taxon>Bacillati</taxon>
        <taxon>Candidatus Sericytochromatia</taxon>
        <taxon>Candidatus Tanganyikabacteria</taxon>
    </lineage>
</organism>